<protein>
    <recommendedName>
        <fullName evidence="3">Host-nuclease inhibitor protein Gam</fullName>
    </recommendedName>
</protein>
<dbReference type="SUPFAM" id="SSF161266">
    <property type="entry name" value="Gam-like"/>
    <property type="match status" value="1"/>
</dbReference>
<dbReference type="AlphaFoldDB" id="A0A2Z6GCF5"/>
<proteinExistence type="predicted"/>
<dbReference type="GO" id="GO:0042262">
    <property type="term" value="P:DNA protection"/>
    <property type="evidence" value="ECO:0007669"/>
    <property type="project" value="InterPro"/>
</dbReference>
<organism evidence="1 2">
    <name type="scientific">Ferriphaselus amnicola</name>
    <dbReference type="NCBI Taxonomy" id="1188319"/>
    <lineage>
        <taxon>Bacteria</taxon>
        <taxon>Pseudomonadati</taxon>
        <taxon>Pseudomonadota</taxon>
        <taxon>Betaproteobacteria</taxon>
        <taxon>Nitrosomonadales</taxon>
        <taxon>Gallionellaceae</taxon>
        <taxon>Ferriphaselus</taxon>
    </lineage>
</organism>
<dbReference type="RefSeq" id="WP_062627757.1">
    <property type="nucleotide sequence ID" value="NZ_AP018738.1"/>
</dbReference>
<evidence type="ECO:0008006" key="3">
    <source>
        <dbReference type="Google" id="ProtNLM"/>
    </source>
</evidence>
<dbReference type="InterPro" id="IPR009951">
    <property type="entry name" value="Host-nuc_inhib_Gam"/>
</dbReference>
<accession>A0A2Z6GCF5</accession>
<dbReference type="KEGG" id="fam:OYT1_ch1639"/>
<sequence length="170" mass="18907">MPPKTRLKAKAQIDVPQTTAEAATDIKQIGDLQRQMLRETTAMNDAIAEITKQYQPRLEEAGKQIEDLQKGVQAYCEAHREELCGKGKSSNFITGEVGWRQRPPSVRITGAEAVIETLFRLRLGRFVRVKNEVAKDLILNEQEAVKGVAGIAVVTGVEDFFIVPFEVNAQ</sequence>
<dbReference type="Gene3D" id="1.20.5.170">
    <property type="match status" value="1"/>
</dbReference>
<keyword evidence="2" id="KW-1185">Reference proteome</keyword>
<name>A0A2Z6GCF5_9PROT</name>
<dbReference type="Proteomes" id="UP000033070">
    <property type="component" value="Chromosome"/>
</dbReference>
<evidence type="ECO:0000313" key="2">
    <source>
        <dbReference type="Proteomes" id="UP000033070"/>
    </source>
</evidence>
<dbReference type="STRING" id="1188319.OYT1_02668"/>
<reference evidence="1 2" key="1">
    <citation type="submission" date="2018-06" db="EMBL/GenBank/DDBJ databases">
        <title>OYT1 Genome Sequencing.</title>
        <authorList>
            <person name="Kato S."/>
            <person name="Itoh T."/>
            <person name="Ohkuma M."/>
        </authorList>
    </citation>
    <scope>NUCLEOTIDE SEQUENCE [LARGE SCALE GENOMIC DNA]</scope>
    <source>
        <strain evidence="1 2">OYT1</strain>
    </source>
</reference>
<dbReference type="EMBL" id="AP018738">
    <property type="protein sequence ID" value="BBE51186.1"/>
    <property type="molecule type" value="Genomic_DNA"/>
</dbReference>
<dbReference type="GO" id="GO:0003690">
    <property type="term" value="F:double-stranded DNA binding"/>
    <property type="evidence" value="ECO:0007669"/>
    <property type="project" value="InterPro"/>
</dbReference>
<gene>
    <name evidence="1" type="ORF">OYT1_ch1639</name>
</gene>
<dbReference type="OrthoDB" id="8141487at2"/>
<evidence type="ECO:0000313" key="1">
    <source>
        <dbReference type="EMBL" id="BBE51186.1"/>
    </source>
</evidence>
<dbReference type="Pfam" id="PF07352">
    <property type="entry name" value="Phage_Mu_Gam"/>
    <property type="match status" value="1"/>
</dbReference>